<proteinExistence type="predicted"/>
<accession>A0ABP9AFX1</accession>
<dbReference type="EMBL" id="BAABIQ010000003">
    <property type="protein sequence ID" value="GAA4780692.1"/>
    <property type="molecule type" value="Genomic_DNA"/>
</dbReference>
<name>A0ABP9AFX1_9SPHI</name>
<evidence type="ECO:0000313" key="1">
    <source>
        <dbReference type="EMBL" id="GAA4780692.1"/>
    </source>
</evidence>
<comment type="caution">
    <text evidence="1">The sequence shown here is derived from an EMBL/GenBank/DDBJ whole genome shotgun (WGS) entry which is preliminary data.</text>
</comment>
<organism evidence="1 2">
    <name type="scientific">Olivibacter ginsenosidimutans</name>
    <dbReference type="NCBI Taxonomy" id="1176537"/>
    <lineage>
        <taxon>Bacteria</taxon>
        <taxon>Pseudomonadati</taxon>
        <taxon>Bacteroidota</taxon>
        <taxon>Sphingobacteriia</taxon>
        <taxon>Sphingobacteriales</taxon>
        <taxon>Sphingobacteriaceae</taxon>
        <taxon>Olivibacter</taxon>
    </lineage>
</organism>
<dbReference type="Proteomes" id="UP001501411">
    <property type="component" value="Unassembled WGS sequence"/>
</dbReference>
<reference evidence="2" key="1">
    <citation type="journal article" date="2019" name="Int. J. Syst. Evol. Microbiol.">
        <title>The Global Catalogue of Microorganisms (GCM) 10K type strain sequencing project: providing services to taxonomists for standard genome sequencing and annotation.</title>
        <authorList>
            <consortium name="The Broad Institute Genomics Platform"/>
            <consortium name="The Broad Institute Genome Sequencing Center for Infectious Disease"/>
            <person name="Wu L."/>
            <person name="Ma J."/>
        </authorList>
    </citation>
    <scope>NUCLEOTIDE SEQUENCE [LARGE SCALE GENOMIC DNA]</scope>
    <source>
        <strain evidence="2">JCM 18200</strain>
    </source>
</reference>
<evidence type="ECO:0000313" key="2">
    <source>
        <dbReference type="Proteomes" id="UP001501411"/>
    </source>
</evidence>
<protein>
    <submittedName>
        <fullName evidence="1">Uncharacterized protein</fullName>
    </submittedName>
</protein>
<dbReference type="RefSeq" id="WP_345230094.1">
    <property type="nucleotide sequence ID" value="NZ_BAABIQ010000003.1"/>
</dbReference>
<keyword evidence="2" id="KW-1185">Reference proteome</keyword>
<sequence length="69" mass="8128">MLERFAKWAEEIDREWTGYSTTYDKEAFIVYDSLKNEVARVDFNDGRYDVSGTDVPLVEKLTAITQHRH</sequence>
<gene>
    <name evidence="1" type="ORF">GCM10023231_04800</name>
</gene>